<organism evidence="1 2">
    <name type="scientific">Cephalotrichum gorgonifer</name>
    <dbReference type="NCBI Taxonomy" id="2041049"/>
    <lineage>
        <taxon>Eukaryota</taxon>
        <taxon>Fungi</taxon>
        <taxon>Dikarya</taxon>
        <taxon>Ascomycota</taxon>
        <taxon>Pezizomycotina</taxon>
        <taxon>Sordariomycetes</taxon>
        <taxon>Hypocreomycetidae</taxon>
        <taxon>Microascales</taxon>
        <taxon>Microascaceae</taxon>
        <taxon>Cephalotrichum</taxon>
    </lineage>
</organism>
<sequence length="40" mass="4777">MNCCGMRPAKEIVEPRIEDVVKYGNQNEEWWKERPGLLEE</sequence>
<dbReference type="AlphaFoldDB" id="A0AAE8MT77"/>
<dbReference type="EMBL" id="ONZQ02000003">
    <property type="protein sequence ID" value="SPO00039.1"/>
    <property type="molecule type" value="Genomic_DNA"/>
</dbReference>
<gene>
    <name evidence="1" type="ORF">DNG_02891</name>
</gene>
<evidence type="ECO:0000313" key="2">
    <source>
        <dbReference type="Proteomes" id="UP001187682"/>
    </source>
</evidence>
<proteinExistence type="predicted"/>
<dbReference type="Proteomes" id="UP001187682">
    <property type="component" value="Unassembled WGS sequence"/>
</dbReference>
<evidence type="ECO:0000313" key="1">
    <source>
        <dbReference type="EMBL" id="SPO00039.1"/>
    </source>
</evidence>
<reference evidence="1" key="1">
    <citation type="submission" date="2018-03" db="EMBL/GenBank/DDBJ databases">
        <authorList>
            <person name="Guldener U."/>
        </authorList>
    </citation>
    <scope>NUCLEOTIDE SEQUENCE</scope>
</reference>
<keyword evidence="2" id="KW-1185">Reference proteome</keyword>
<name>A0AAE8MT77_9PEZI</name>
<comment type="caution">
    <text evidence="1">The sequence shown here is derived from an EMBL/GenBank/DDBJ whole genome shotgun (WGS) entry which is preliminary data.</text>
</comment>
<accession>A0AAE8MT77</accession>
<protein>
    <submittedName>
        <fullName evidence="1">Uncharacterized protein</fullName>
    </submittedName>
</protein>